<evidence type="ECO:0000313" key="4">
    <source>
        <dbReference type="Proteomes" id="UP000186819"/>
    </source>
</evidence>
<accession>A0A1N6V9D2</accession>
<gene>
    <name evidence="3" type="ORF">SAMN05421829_106197</name>
</gene>
<dbReference type="InterPro" id="IPR050194">
    <property type="entry name" value="Glycosyltransferase_grp1"/>
</dbReference>
<dbReference type="Pfam" id="PF00534">
    <property type="entry name" value="Glycos_transf_1"/>
    <property type="match status" value="1"/>
</dbReference>
<dbReference type="InterPro" id="IPR001296">
    <property type="entry name" value="Glyco_trans_1"/>
</dbReference>
<evidence type="ECO:0000313" key="3">
    <source>
        <dbReference type="EMBL" id="SIQ74329.1"/>
    </source>
</evidence>
<feature type="domain" description="Glycosyltransferase subfamily 4-like N-terminal" evidence="2">
    <location>
        <begin position="21"/>
        <end position="184"/>
    </location>
</feature>
<dbReference type="GO" id="GO:0016758">
    <property type="term" value="F:hexosyltransferase activity"/>
    <property type="evidence" value="ECO:0007669"/>
    <property type="project" value="TreeGrafter"/>
</dbReference>
<dbReference type="Gene3D" id="3.40.50.2000">
    <property type="entry name" value="Glycogen Phosphorylase B"/>
    <property type="match status" value="2"/>
</dbReference>
<dbReference type="InterPro" id="IPR028098">
    <property type="entry name" value="Glyco_trans_4-like_N"/>
</dbReference>
<dbReference type="PANTHER" id="PTHR45947:SF3">
    <property type="entry name" value="SULFOQUINOVOSYL TRANSFERASE SQD2"/>
    <property type="match status" value="1"/>
</dbReference>
<dbReference type="STRING" id="34027.SAMN05421829_106197"/>
<dbReference type="CDD" id="cd03801">
    <property type="entry name" value="GT4_PimA-like"/>
    <property type="match status" value="1"/>
</dbReference>
<evidence type="ECO:0000259" key="1">
    <source>
        <dbReference type="Pfam" id="PF00534"/>
    </source>
</evidence>
<dbReference type="SUPFAM" id="SSF53756">
    <property type="entry name" value="UDP-Glycosyltransferase/glycogen phosphorylase"/>
    <property type="match status" value="1"/>
</dbReference>
<keyword evidence="4" id="KW-1185">Reference proteome</keyword>
<dbReference type="Pfam" id="PF13439">
    <property type="entry name" value="Glyco_transf_4"/>
    <property type="match status" value="1"/>
</dbReference>
<dbReference type="EMBL" id="FTMD01000006">
    <property type="protein sequence ID" value="SIQ74329.1"/>
    <property type="molecule type" value="Genomic_DNA"/>
</dbReference>
<reference evidence="4" key="1">
    <citation type="submission" date="2017-01" db="EMBL/GenBank/DDBJ databases">
        <authorList>
            <person name="Varghese N."/>
            <person name="Submissions S."/>
        </authorList>
    </citation>
    <scope>NUCLEOTIDE SEQUENCE [LARGE SCALE GENOMIC DNA]</scope>
    <source>
        <strain evidence="4">ATCC 51758</strain>
    </source>
</reference>
<protein>
    <submittedName>
        <fullName evidence="3">Phosphatidylinositol alpha-1,6-mannosyltransferase</fullName>
    </submittedName>
</protein>
<keyword evidence="3" id="KW-0808">Transferase</keyword>
<feature type="domain" description="Glycosyl transferase family 1" evidence="1">
    <location>
        <begin position="193"/>
        <end position="363"/>
    </location>
</feature>
<evidence type="ECO:0000259" key="2">
    <source>
        <dbReference type="Pfam" id="PF13439"/>
    </source>
</evidence>
<proteinExistence type="predicted"/>
<dbReference type="PANTHER" id="PTHR45947">
    <property type="entry name" value="SULFOQUINOVOSYL TRANSFERASE SQD2"/>
    <property type="match status" value="1"/>
</dbReference>
<keyword evidence="3" id="KW-0328">Glycosyltransferase</keyword>
<name>A0A1N6V9D2_9RHOO</name>
<sequence>MQRPMKQGYLVITELFLPTKGGTAVWFDEVYRRLGGKEIAIVTAAVPGDAAHDADHPNAVHRVGLRRVRWLRPESLGMYLKLFAKSLALALRQRFDAVHAGRALPEGLVALGVARLTGRPVVVYAHGEELTGWGHGNKFRVMCFVLRHADHVVANSNFTCEVLAGMGVSRERIVIINPGVDIQRFRPGLPFQDLRDGIGLPRGARLLLSVGRLSRRKGFDTVIRCLPALRAAGHDVHYAIVGIGEDRAYLQSVARDAGVQEHVHLLGHVAMDDLPRWYNACDLFLLVNRDIDGDTEGFGLVFLEAAACGKASIAGKAGGTGSAVLDGVTGIRADGDDQAAVAEAIRRLLEDGAQLDALARQAMQRARGEFGWDAVAIRTRSAL</sequence>
<organism evidence="3 4">
    <name type="scientific">Aromatoleum tolulyticum</name>
    <dbReference type="NCBI Taxonomy" id="34027"/>
    <lineage>
        <taxon>Bacteria</taxon>
        <taxon>Pseudomonadati</taxon>
        <taxon>Pseudomonadota</taxon>
        <taxon>Betaproteobacteria</taxon>
        <taxon>Rhodocyclales</taxon>
        <taxon>Rhodocyclaceae</taxon>
        <taxon>Aromatoleum</taxon>
    </lineage>
</organism>
<dbReference type="Proteomes" id="UP000186819">
    <property type="component" value="Unassembled WGS sequence"/>
</dbReference>
<dbReference type="AlphaFoldDB" id="A0A1N6V9D2"/>